<dbReference type="InterPro" id="IPR013324">
    <property type="entry name" value="RNA_pol_sigma_r3/r4-like"/>
</dbReference>
<dbReference type="GO" id="GO:0016987">
    <property type="term" value="F:sigma factor activity"/>
    <property type="evidence" value="ECO:0007669"/>
    <property type="project" value="InterPro"/>
</dbReference>
<reference evidence="2" key="1">
    <citation type="submission" date="2019-08" db="EMBL/GenBank/DDBJ databases">
        <authorList>
            <person name="Kucharzyk K."/>
            <person name="Murdoch R.W."/>
            <person name="Higgins S."/>
            <person name="Loffler F."/>
        </authorList>
    </citation>
    <scope>NUCLEOTIDE SEQUENCE</scope>
</reference>
<protein>
    <recommendedName>
        <fullName evidence="1">RNA polymerase sigma factor 70 region 4 type 2 domain-containing protein</fullName>
    </recommendedName>
</protein>
<sequence>MPEEYRQAFELNRIHGLKYKEIAASLHVSERTIEERIGKALKFLRHYLRDFFIWISFLLYL</sequence>
<comment type="caution">
    <text evidence="2">The sequence shown here is derived from an EMBL/GenBank/DDBJ whole genome shotgun (WGS) entry which is preliminary data.</text>
</comment>
<dbReference type="InterPro" id="IPR036388">
    <property type="entry name" value="WH-like_DNA-bd_sf"/>
</dbReference>
<proteinExistence type="predicted"/>
<organism evidence="2">
    <name type="scientific">bioreactor metagenome</name>
    <dbReference type="NCBI Taxonomy" id="1076179"/>
    <lineage>
        <taxon>unclassified sequences</taxon>
        <taxon>metagenomes</taxon>
        <taxon>ecological metagenomes</taxon>
    </lineage>
</organism>
<gene>
    <name evidence="2" type="ORF">SDC9_126714</name>
</gene>
<evidence type="ECO:0000259" key="1">
    <source>
        <dbReference type="Pfam" id="PF08281"/>
    </source>
</evidence>
<dbReference type="AlphaFoldDB" id="A0A645CS01"/>
<accession>A0A645CS01</accession>
<dbReference type="Pfam" id="PF08281">
    <property type="entry name" value="Sigma70_r4_2"/>
    <property type="match status" value="1"/>
</dbReference>
<evidence type="ECO:0000313" key="2">
    <source>
        <dbReference type="EMBL" id="MPM79675.1"/>
    </source>
</evidence>
<dbReference type="GO" id="GO:0003677">
    <property type="term" value="F:DNA binding"/>
    <property type="evidence" value="ECO:0007669"/>
    <property type="project" value="InterPro"/>
</dbReference>
<dbReference type="SUPFAM" id="SSF88659">
    <property type="entry name" value="Sigma3 and sigma4 domains of RNA polymerase sigma factors"/>
    <property type="match status" value="1"/>
</dbReference>
<name>A0A645CS01_9ZZZZ</name>
<dbReference type="InterPro" id="IPR013249">
    <property type="entry name" value="RNA_pol_sigma70_r4_t2"/>
</dbReference>
<dbReference type="GO" id="GO:0006352">
    <property type="term" value="P:DNA-templated transcription initiation"/>
    <property type="evidence" value="ECO:0007669"/>
    <property type="project" value="InterPro"/>
</dbReference>
<dbReference type="EMBL" id="VSSQ01029516">
    <property type="protein sequence ID" value="MPM79675.1"/>
    <property type="molecule type" value="Genomic_DNA"/>
</dbReference>
<feature type="domain" description="RNA polymerase sigma factor 70 region 4 type 2" evidence="1">
    <location>
        <begin position="1"/>
        <end position="44"/>
    </location>
</feature>
<dbReference type="Gene3D" id="1.10.10.10">
    <property type="entry name" value="Winged helix-like DNA-binding domain superfamily/Winged helix DNA-binding domain"/>
    <property type="match status" value="1"/>
</dbReference>